<dbReference type="GO" id="GO:0006626">
    <property type="term" value="P:protein targeting to mitochondrion"/>
    <property type="evidence" value="ECO:0007669"/>
    <property type="project" value="TreeGrafter"/>
</dbReference>
<dbReference type="GO" id="GO:0031072">
    <property type="term" value="F:heat shock protein binding"/>
    <property type="evidence" value="ECO:0007669"/>
    <property type="project" value="TreeGrafter"/>
</dbReference>
<dbReference type="PANTHER" id="PTHR45984:SF1">
    <property type="entry name" value="SPAG1 AXONEMAL DYNEIN ASSEMBLY FACTOR"/>
    <property type="match status" value="1"/>
</dbReference>
<feature type="compositionally biased region" description="Basic and acidic residues" evidence="7">
    <location>
        <begin position="178"/>
        <end position="194"/>
    </location>
</feature>
<evidence type="ECO:0000313" key="10">
    <source>
        <dbReference type="Proteomes" id="UP001378592"/>
    </source>
</evidence>
<feature type="repeat" description="TPR" evidence="5">
    <location>
        <begin position="286"/>
        <end position="319"/>
    </location>
</feature>
<name>A0AAN9WGI2_9ORTH</name>
<protein>
    <recommendedName>
        <fullName evidence="8">RNA-polymerase II-associated protein 3-like C-terminal domain-containing protein</fullName>
    </recommendedName>
</protein>
<feature type="compositionally biased region" description="Low complexity" evidence="7">
    <location>
        <begin position="524"/>
        <end position="539"/>
    </location>
</feature>
<dbReference type="Proteomes" id="UP001378592">
    <property type="component" value="Unassembled WGS sequence"/>
</dbReference>
<reference evidence="9 10" key="1">
    <citation type="submission" date="2024-03" db="EMBL/GenBank/DDBJ databases">
        <title>The genome assembly and annotation of the cricket Gryllus longicercus Weissman &amp; Gray.</title>
        <authorList>
            <person name="Szrajer S."/>
            <person name="Gray D."/>
            <person name="Ylla G."/>
        </authorList>
    </citation>
    <scope>NUCLEOTIDE SEQUENCE [LARGE SCALE GENOMIC DNA]</scope>
    <source>
        <strain evidence="9">DAG 2021-001</strain>
        <tissue evidence="9">Whole body minus gut</tissue>
    </source>
</reference>
<evidence type="ECO:0000256" key="6">
    <source>
        <dbReference type="SAM" id="Coils"/>
    </source>
</evidence>
<feature type="compositionally biased region" description="Polar residues" evidence="7">
    <location>
        <begin position="473"/>
        <end position="482"/>
    </location>
</feature>
<feature type="region of interest" description="Disordered" evidence="7">
    <location>
        <begin position="178"/>
        <end position="197"/>
    </location>
</feature>
<feature type="coiled-coil region" evidence="6">
    <location>
        <begin position="93"/>
        <end position="120"/>
    </location>
</feature>
<evidence type="ECO:0000256" key="5">
    <source>
        <dbReference type="PROSITE-ProRule" id="PRU00339"/>
    </source>
</evidence>
<evidence type="ECO:0000256" key="3">
    <source>
        <dbReference type="ARBA" id="ARBA00022737"/>
    </source>
</evidence>
<feature type="region of interest" description="Disordered" evidence="7">
    <location>
        <begin position="431"/>
        <end position="509"/>
    </location>
</feature>
<dbReference type="SMART" id="SM00028">
    <property type="entry name" value="TPR"/>
    <property type="match status" value="3"/>
</dbReference>
<dbReference type="GO" id="GO:0005739">
    <property type="term" value="C:mitochondrion"/>
    <property type="evidence" value="ECO:0007669"/>
    <property type="project" value="TreeGrafter"/>
</dbReference>
<dbReference type="InterPro" id="IPR051982">
    <property type="entry name" value="CiliaryAsmbly_MitoImport"/>
</dbReference>
<keyword evidence="2" id="KW-0963">Cytoplasm</keyword>
<dbReference type="InterPro" id="IPR019734">
    <property type="entry name" value="TPR_rpt"/>
</dbReference>
<dbReference type="Pfam" id="PF13877">
    <property type="entry name" value="RPAP3_C"/>
    <property type="match status" value="1"/>
</dbReference>
<dbReference type="Gene3D" id="1.25.40.10">
    <property type="entry name" value="Tetratricopeptide repeat domain"/>
    <property type="match status" value="1"/>
</dbReference>
<proteinExistence type="predicted"/>
<dbReference type="SUPFAM" id="SSF48452">
    <property type="entry name" value="TPR-like"/>
    <property type="match status" value="1"/>
</dbReference>
<accession>A0AAN9WGI2</accession>
<dbReference type="GO" id="GO:0005829">
    <property type="term" value="C:cytosol"/>
    <property type="evidence" value="ECO:0007669"/>
    <property type="project" value="TreeGrafter"/>
</dbReference>
<dbReference type="Pfam" id="PF13371">
    <property type="entry name" value="TPR_9"/>
    <property type="match status" value="1"/>
</dbReference>
<dbReference type="PROSITE" id="PS50005">
    <property type="entry name" value="TPR"/>
    <property type="match status" value="2"/>
</dbReference>
<evidence type="ECO:0000256" key="1">
    <source>
        <dbReference type="ARBA" id="ARBA00004496"/>
    </source>
</evidence>
<feature type="domain" description="RNA-polymerase II-associated protein 3-like C-terminal" evidence="8">
    <location>
        <begin position="600"/>
        <end position="688"/>
    </location>
</feature>
<keyword evidence="10" id="KW-1185">Reference proteome</keyword>
<keyword evidence="4 5" id="KW-0802">TPR repeat</keyword>
<dbReference type="PANTHER" id="PTHR45984">
    <property type="entry name" value="RNA (RNA) POLYMERASE II ASSOCIATED PROTEIN HOMOLOG"/>
    <property type="match status" value="1"/>
</dbReference>
<dbReference type="AlphaFoldDB" id="A0AAN9WGI2"/>
<gene>
    <name evidence="9" type="ORF">R5R35_004553</name>
</gene>
<evidence type="ECO:0000256" key="2">
    <source>
        <dbReference type="ARBA" id="ARBA00022490"/>
    </source>
</evidence>
<keyword evidence="3" id="KW-0677">Repeat</keyword>
<feature type="region of interest" description="Disordered" evidence="7">
    <location>
        <begin position="522"/>
        <end position="546"/>
    </location>
</feature>
<evidence type="ECO:0000259" key="8">
    <source>
        <dbReference type="Pfam" id="PF13877"/>
    </source>
</evidence>
<feature type="repeat" description="TPR" evidence="5">
    <location>
        <begin position="252"/>
        <end position="285"/>
    </location>
</feature>
<dbReference type="EMBL" id="JAZDUA010000030">
    <property type="protein sequence ID" value="KAK7872049.1"/>
    <property type="molecule type" value="Genomic_DNA"/>
</dbReference>
<comment type="caution">
    <text evidence="9">The sequence shown here is derived from an EMBL/GenBank/DDBJ whole genome shotgun (WGS) entry which is preliminary data.</text>
</comment>
<comment type="subcellular location">
    <subcellularLocation>
        <location evidence="1">Cytoplasm</location>
    </subcellularLocation>
</comment>
<evidence type="ECO:0000256" key="7">
    <source>
        <dbReference type="SAM" id="MobiDB-lite"/>
    </source>
</evidence>
<organism evidence="9 10">
    <name type="scientific">Gryllus longicercus</name>
    <dbReference type="NCBI Taxonomy" id="2509291"/>
    <lineage>
        <taxon>Eukaryota</taxon>
        <taxon>Metazoa</taxon>
        <taxon>Ecdysozoa</taxon>
        <taxon>Arthropoda</taxon>
        <taxon>Hexapoda</taxon>
        <taxon>Insecta</taxon>
        <taxon>Pterygota</taxon>
        <taxon>Neoptera</taxon>
        <taxon>Polyneoptera</taxon>
        <taxon>Orthoptera</taxon>
        <taxon>Ensifera</taxon>
        <taxon>Gryllidea</taxon>
        <taxon>Grylloidea</taxon>
        <taxon>Gryllidae</taxon>
        <taxon>Gryllinae</taxon>
        <taxon>Gryllus</taxon>
    </lineage>
</organism>
<dbReference type="PROSITE" id="PS50293">
    <property type="entry name" value="TPR_REGION"/>
    <property type="match status" value="1"/>
</dbReference>
<evidence type="ECO:0000313" key="9">
    <source>
        <dbReference type="EMBL" id="KAK7872049.1"/>
    </source>
</evidence>
<dbReference type="InterPro" id="IPR025986">
    <property type="entry name" value="RPAP3-like_C"/>
</dbReference>
<sequence length="715" mass="80672">MADDDVVVAKKKRTLLEKYDIPVSHLNYEYVKKCNNGKELERIVKILRSGEEGLYPDLEKCAANRLAEIMPSSRVLRVEEPVLTKNMLEVEHWNQVNNELANWSSEMKTKENELNNAEDSLVTVDMPGVRSEKTTKNMKPKNESKKVKNIVPRDYSEWDKYDADKEILKMDLEEEKKKEELEKKQRVGEKDSVKKSPVSRAKIVGGAGVYSNTEKQFLATQEKDKGNEFFKAREYKEAIEHYSSSIAIEPSPVAYNNRAMAHIKLEQYLEALRDCNKVLELEPNNVKALHRRGIAYKHRGNYQQALDDFLRILQLEPSNRMASSLAQEMQTKVDSNRRSVRMHIAEEESFEDGPKIMELPDESYDQEPCIEDSSAKINTSWPAPPDRRIKCNEFGLPKVMCNCSGVPDWVRRPPPRCLICKEIKERRKAEQAKLKEVESSLKGSETSTHGSEDSDSDEDITCEHVDGAAPTPETVSSISENETTSHLKIGDTSMNKTMAEVKKDPSTEVLKSTGDTICKEEASVSKAATSKSSVTSPKVKSGRKMEARRLLPPESIKPVKVQVASKYTTKTVVKGEEETTPGVQAIQGLSLEDGNIVKISTPFEFVNALQAAKGEDSALLAPVLRRIDPSDLHTLIGNKLDDVMLHSILECLEKCFIHNGPLILKFLENLATLPRFGIVKMFLNSRTKQVIENLFENLQTQGFVPSQGLQDQYKI</sequence>
<dbReference type="InterPro" id="IPR011990">
    <property type="entry name" value="TPR-like_helical_dom_sf"/>
</dbReference>
<evidence type="ECO:0000256" key="4">
    <source>
        <dbReference type="ARBA" id="ARBA00022803"/>
    </source>
</evidence>
<keyword evidence="6" id="KW-0175">Coiled coil</keyword>